<evidence type="ECO:0000256" key="1">
    <source>
        <dbReference type="SAM" id="Phobius"/>
    </source>
</evidence>
<protein>
    <submittedName>
        <fullName evidence="2">Uncharacterized protein</fullName>
    </submittedName>
</protein>
<comment type="caution">
    <text evidence="2">The sequence shown here is derived from an EMBL/GenBank/DDBJ whole genome shotgun (WGS) entry which is preliminary data.</text>
</comment>
<sequence length="365" mass="42088">MSVGVQLFRSYVCTHLGYVEQTVMTTDPHQLNVRRLGTSSVNQNGGELKICLLSLSSHLYLTALVSVKKDWNVMVMTVNKTECTIQCHDHFYCEDNFCKPRCDRFREYSDEYVMLSDGLMITSGSLGLVCTIAVLVLFFIRRKTLMMFPTILVFYSTISLVFVEVIVLVSFMGRPALFCSSIDLVYSLQNSAPFCKLGGIVQSFFYLQVTLLWLLNIFALYWKIQFPFHARYYDTTKRTKVYTYCLCNPGLCGSNICPNNNLCQWWIYNDQVSPYCLPWKRSRCKLLYYCVSNYNTLCCWTNGDVADSLENKKAHEPSPQNIRVCTTHNNPHSSRTKNFHSSSLLYFLCSTTANDIFTVYKEYQS</sequence>
<feature type="transmembrane region" description="Helical" evidence="1">
    <location>
        <begin position="119"/>
        <end position="140"/>
    </location>
</feature>
<gene>
    <name evidence="2" type="ORF">GBAR_LOCUS8633</name>
</gene>
<reference evidence="2" key="1">
    <citation type="submission" date="2023-03" db="EMBL/GenBank/DDBJ databases">
        <authorList>
            <person name="Steffen K."/>
            <person name="Cardenas P."/>
        </authorList>
    </citation>
    <scope>NUCLEOTIDE SEQUENCE</scope>
</reference>
<feature type="transmembrane region" description="Helical" evidence="1">
    <location>
        <begin position="203"/>
        <end position="222"/>
    </location>
</feature>
<dbReference type="EMBL" id="CASHTH010001284">
    <property type="protein sequence ID" value="CAI8013680.1"/>
    <property type="molecule type" value="Genomic_DNA"/>
</dbReference>
<keyword evidence="1" id="KW-0812">Transmembrane</keyword>
<keyword evidence="1" id="KW-1133">Transmembrane helix</keyword>
<dbReference type="Proteomes" id="UP001174909">
    <property type="component" value="Unassembled WGS sequence"/>
</dbReference>
<keyword evidence="1" id="KW-0472">Membrane</keyword>
<proteinExistence type="predicted"/>
<organism evidence="2 3">
    <name type="scientific">Geodia barretti</name>
    <name type="common">Barrett's horny sponge</name>
    <dbReference type="NCBI Taxonomy" id="519541"/>
    <lineage>
        <taxon>Eukaryota</taxon>
        <taxon>Metazoa</taxon>
        <taxon>Porifera</taxon>
        <taxon>Demospongiae</taxon>
        <taxon>Heteroscleromorpha</taxon>
        <taxon>Tetractinellida</taxon>
        <taxon>Astrophorina</taxon>
        <taxon>Geodiidae</taxon>
        <taxon>Geodia</taxon>
    </lineage>
</organism>
<evidence type="ECO:0000313" key="2">
    <source>
        <dbReference type="EMBL" id="CAI8013680.1"/>
    </source>
</evidence>
<dbReference type="AlphaFoldDB" id="A0AA35RLD4"/>
<keyword evidence="3" id="KW-1185">Reference proteome</keyword>
<feature type="transmembrane region" description="Helical" evidence="1">
    <location>
        <begin position="152"/>
        <end position="173"/>
    </location>
</feature>
<evidence type="ECO:0000313" key="3">
    <source>
        <dbReference type="Proteomes" id="UP001174909"/>
    </source>
</evidence>
<name>A0AA35RLD4_GEOBA</name>
<accession>A0AA35RLD4</accession>
<dbReference type="Gene3D" id="1.20.1070.10">
    <property type="entry name" value="Rhodopsin 7-helix transmembrane proteins"/>
    <property type="match status" value="1"/>
</dbReference>